<dbReference type="SUPFAM" id="SSF53448">
    <property type="entry name" value="Nucleotide-diphospho-sugar transferases"/>
    <property type="match status" value="1"/>
</dbReference>
<reference evidence="23 24" key="1">
    <citation type="submission" date="2024-03" db="EMBL/GenBank/DDBJ databases">
        <title>Adaptation during the transition from Ophiocordyceps entomopathogen to insect associate is accompanied by gene loss and intensified selection.</title>
        <authorList>
            <person name="Ward C.M."/>
            <person name="Onetto C.A."/>
            <person name="Borneman A.R."/>
        </authorList>
    </citation>
    <scope>NUCLEOTIDE SEQUENCE [LARGE SCALE GENOMIC DNA]</scope>
    <source>
        <strain evidence="23">AWRI1</strain>
        <tissue evidence="23">Single Adult Female</tissue>
    </source>
</reference>
<evidence type="ECO:0000256" key="13">
    <source>
        <dbReference type="ARBA" id="ARBA00022989"/>
    </source>
</evidence>
<dbReference type="EC" id="2.4.1.224" evidence="6"/>
<dbReference type="InterPro" id="IPR015338">
    <property type="entry name" value="GT64_dom"/>
</dbReference>
<keyword evidence="9 20" id="KW-0812">Transmembrane</keyword>
<dbReference type="Pfam" id="PF09258">
    <property type="entry name" value="Glyco_transf_64"/>
    <property type="match status" value="1"/>
</dbReference>
<evidence type="ECO:0000313" key="23">
    <source>
        <dbReference type="EMBL" id="KAK7601864.1"/>
    </source>
</evidence>
<sequence>MKMITRYGLNSFRKLNFKASFHVTGAIILLAVTVVVFLIVYEINELKPRRKFVSKKHRSSEMDQVIIRANFVSSAERNTRCSYYSCFNPYKCGRRGISQIQVYVYPMKHFLSESKEPIVHSLTREFNTILETVKRSKFYTPSPDEACIFIPPFDTLSQTNILTKEVSQALNMLPYWNNGENHLIFNLFPPKNAAVIDLAAGNAMIAGAGFNSWTYRPSFDISLPPYSPLKNIAVQERRPWLILSSQINVHSSFMEKLRHLSRINSELIMLHRCSDSDLSYRCHQNGTRYKYPEVLGKSKFCLILRGSRLSQPVLLEAMAYGCIPIVFSDTLVMPFQEVIDWNRAAFMILENDLNSVIQLAKFVSDSRRIEISQQCSWLYSKYFSSMEAITNTTLLILNQRVFPENALFYENWNVRPNFIGARSPIFLRTKSFSTSFTAVVLTYDRVESLFTLIQKLAVVPSLSMILVVWNNPRKSPPDSSKWPQINKTLKVVRSKENKLSNRFFPYQEIETEAVLSIDDDISMLTEDELDFGFEVWREFPDRIIGFPSRTHIWDNISLSWKYESEWTNEISMVLTGAAFYHKYWNYLYTTSVPEEIHQFVDSHMNCEDIAMNFLVSNITNKAPIKVTPRKKFKCPECTATEMLSTDFNHMLVRSKCINKFMEIYGRLPLRKVEFRADPVLFKDSFPAKLKRFKNIGSL</sequence>
<dbReference type="GO" id="GO:0015012">
    <property type="term" value="P:heparan sulfate proteoglycan biosynthetic process"/>
    <property type="evidence" value="ECO:0007669"/>
    <property type="project" value="UniProtKB-ARBA"/>
</dbReference>
<evidence type="ECO:0000256" key="11">
    <source>
        <dbReference type="ARBA" id="ARBA00022824"/>
    </source>
</evidence>
<keyword evidence="13 20" id="KW-1133">Transmembrane helix</keyword>
<keyword evidence="12" id="KW-0735">Signal-anchor</keyword>
<dbReference type="Pfam" id="PF03016">
    <property type="entry name" value="Exostosin_GT47"/>
    <property type="match status" value="1"/>
</dbReference>
<dbReference type="EMBL" id="JBBCAQ010000010">
    <property type="protein sequence ID" value="KAK7601864.1"/>
    <property type="molecule type" value="Genomic_DNA"/>
</dbReference>
<evidence type="ECO:0000259" key="21">
    <source>
        <dbReference type="Pfam" id="PF03016"/>
    </source>
</evidence>
<dbReference type="PANTHER" id="PTHR48261">
    <property type="entry name" value="ACETYLGLUCOSAMINYLTRANSFERASE"/>
    <property type="match status" value="1"/>
</dbReference>
<keyword evidence="17" id="KW-0325">Glycoprotein</keyword>
<keyword evidence="10" id="KW-0479">Metal-binding</keyword>
<evidence type="ECO:0000259" key="22">
    <source>
        <dbReference type="Pfam" id="PF09258"/>
    </source>
</evidence>
<evidence type="ECO:0000256" key="4">
    <source>
        <dbReference type="ARBA" id="ARBA00004922"/>
    </source>
</evidence>
<evidence type="ECO:0000256" key="7">
    <source>
        <dbReference type="ARBA" id="ARBA00022676"/>
    </source>
</evidence>
<keyword evidence="7" id="KW-0328">Glycosyltransferase</keyword>
<comment type="similarity">
    <text evidence="5">Belongs to the glycosyltransferase 47 family.</text>
</comment>
<evidence type="ECO:0000256" key="1">
    <source>
        <dbReference type="ARBA" id="ARBA00001936"/>
    </source>
</evidence>
<accession>A0AAN9Y811</accession>
<evidence type="ECO:0000256" key="10">
    <source>
        <dbReference type="ARBA" id="ARBA00022723"/>
    </source>
</evidence>
<keyword evidence="14" id="KW-0333">Golgi apparatus</keyword>
<keyword evidence="18" id="KW-0464">Manganese</keyword>
<keyword evidence="11" id="KW-0256">Endoplasmic reticulum</keyword>
<keyword evidence="15 20" id="KW-0472">Membrane</keyword>
<dbReference type="Proteomes" id="UP001367676">
    <property type="component" value="Unassembled WGS sequence"/>
</dbReference>
<evidence type="ECO:0000256" key="12">
    <source>
        <dbReference type="ARBA" id="ARBA00022968"/>
    </source>
</evidence>
<evidence type="ECO:0000256" key="6">
    <source>
        <dbReference type="ARBA" id="ARBA00012194"/>
    </source>
</evidence>
<feature type="domain" description="Exostosin GT47" evidence="21">
    <location>
        <begin position="99"/>
        <end position="359"/>
    </location>
</feature>
<evidence type="ECO:0000256" key="16">
    <source>
        <dbReference type="ARBA" id="ARBA00023157"/>
    </source>
</evidence>
<keyword evidence="8" id="KW-0808">Transferase</keyword>
<evidence type="ECO:0000256" key="5">
    <source>
        <dbReference type="ARBA" id="ARBA00010271"/>
    </source>
</evidence>
<evidence type="ECO:0000256" key="18">
    <source>
        <dbReference type="ARBA" id="ARBA00023211"/>
    </source>
</evidence>
<dbReference type="Gene3D" id="3.90.550.10">
    <property type="entry name" value="Spore Coat Polysaccharide Biosynthesis Protein SpsA, Chain A"/>
    <property type="match status" value="1"/>
</dbReference>
<evidence type="ECO:0000256" key="20">
    <source>
        <dbReference type="SAM" id="Phobius"/>
    </source>
</evidence>
<dbReference type="AlphaFoldDB" id="A0AAN9Y811"/>
<comment type="pathway">
    <text evidence="4">Protein modification; protein glycosylation.</text>
</comment>
<comment type="subcellular location">
    <subcellularLocation>
        <location evidence="3">Endoplasmic reticulum membrane</location>
        <topology evidence="3">Single-pass type II membrane protein</topology>
    </subcellularLocation>
    <subcellularLocation>
        <location evidence="2">Golgi apparatus membrane</location>
        <topology evidence="2">Single-pass type II membrane protein</topology>
    </subcellularLocation>
</comment>
<evidence type="ECO:0000256" key="3">
    <source>
        <dbReference type="ARBA" id="ARBA00004648"/>
    </source>
</evidence>
<name>A0AAN9Y811_9HEMI</name>
<evidence type="ECO:0000256" key="17">
    <source>
        <dbReference type="ARBA" id="ARBA00023180"/>
    </source>
</evidence>
<dbReference type="GO" id="GO:0005789">
    <property type="term" value="C:endoplasmic reticulum membrane"/>
    <property type="evidence" value="ECO:0007669"/>
    <property type="project" value="UniProtKB-SubCell"/>
</dbReference>
<proteinExistence type="inferred from homology"/>
<dbReference type="InterPro" id="IPR040911">
    <property type="entry name" value="Exostosin_GT47"/>
</dbReference>
<dbReference type="GO" id="GO:0046872">
    <property type="term" value="F:metal ion binding"/>
    <property type="evidence" value="ECO:0007669"/>
    <property type="project" value="UniProtKB-KW"/>
</dbReference>
<evidence type="ECO:0000256" key="9">
    <source>
        <dbReference type="ARBA" id="ARBA00022692"/>
    </source>
</evidence>
<keyword evidence="16" id="KW-1015">Disulfide bond</keyword>
<protein>
    <recommendedName>
        <fullName evidence="19">Exostosin-2</fullName>
        <ecNumber evidence="6">2.4.1.224</ecNumber>
    </recommendedName>
</protein>
<comment type="caution">
    <text evidence="23">The sequence shown here is derived from an EMBL/GenBank/DDBJ whole genome shotgun (WGS) entry which is preliminary data.</text>
</comment>
<dbReference type="InterPro" id="IPR004263">
    <property type="entry name" value="Exostosin"/>
</dbReference>
<dbReference type="GO" id="GO:0050508">
    <property type="term" value="F:glucuronosyl-N-acetylglucosaminyl-proteoglycan 4-alpha-N-acetylglucosaminyltransferase activity"/>
    <property type="evidence" value="ECO:0007669"/>
    <property type="project" value="UniProtKB-EC"/>
</dbReference>
<dbReference type="PANTHER" id="PTHR48261:SF5">
    <property type="entry name" value="EXOSTOSIN GLYCOSYLTRANSFERASE 2"/>
    <property type="match status" value="1"/>
</dbReference>
<gene>
    <name evidence="23" type="ORF">V9T40_009305</name>
</gene>
<evidence type="ECO:0000256" key="15">
    <source>
        <dbReference type="ARBA" id="ARBA00023136"/>
    </source>
</evidence>
<dbReference type="InterPro" id="IPR029044">
    <property type="entry name" value="Nucleotide-diphossugar_trans"/>
</dbReference>
<evidence type="ECO:0000313" key="24">
    <source>
        <dbReference type="Proteomes" id="UP001367676"/>
    </source>
</evidence>
<feature type="transmembrane region" description="Helical" evidence="20">
    <location>
        <begin position="21"/>
        <end position="41"/>
    </location>
</feature>
<evidence type="ECO:0000256" key="8">
    <source>
        <dbReference type="ARBA" id="ARBA00022679"/>
    </source>
</evidence>
<evidence type="ECO:0000256" key="14">
    <source>
        <dbReference type="ARBA" id="ARBA00023034"/>
    </source>
</evidence>
<comment type="cofactor">
    <cofactor evidence="1">
        <name>Mn(2+)</name>
        <dbReference type="ChEBI" id="CHEBI:29035"/>
    </cofactor>
</comment>
<organism evidence="23 24">
    <name type="scientific">Parthenolecanium corni</name>
    <dbReference type="NCBI Taxonomy" id="536013"/>
    <lineage>
        <taxon>Eukaryota</taxon>
        <taxon>Metazoa</taxon>
        <taxon>Ecdysozoa</taxon>
        <taxon>Arthropoda</taxon>
        <taxon>Hexapoda</taxon>
        <taxon>Insecta</taxon>
        <taxon>Pterygota</taxon>
        <taxon>Neoptera</taxon>
        <taxon>Paraneoptera</taxon>
        <taxon>Hemiptera</taxon>
        <taxon>Sternorrhyncha</taxon>
        <taxon>Coccoidea</taxon>
        <taxon>Coccidae</taxon>
        <taxon>Parthenolecanium</taxon>
    </lineage>
</organism>
<feature type="domain" description="Glycosyl transferase 64" evidence="22">
    <location>
        <begin position="436"/>
        <end position="681"/>
    </location>
</feature>
<evidence type="ECO:0000256" key="2">
    <source>
        <dbReference type="ARBA" id="ARBA00004323"/>
    </source>
</evidence>
<keyword evidence="24" id="KW-1185">Reference proteome</keyword>
<evidence type="ECO:0000256" key="19">
    <source>
        <dbReference type="ARBA" id="ARBA00069568"/>
    </source>
</evidence>
<dbReference type="GO" id="GO:0015020">
    <property type="term" value="F:glucuronosyltransferase activity"/>
    <property type="evidence" value="ECO:0007669"/>
    <property type="project" value="UniProtKB-ARBA"/>
</dbReference>
<dbReference type="GO" id="GO:0000139">
    <property type="term" value="C:Golgi membrane"/>
    <property type="evidence" value="ECO:0007669"/>
    <property type="project" value="UniProtKB-SubCell"/>
</dbReference>
<dbReference type="FunFam" id="3.90.550.10:FF:000035">
    <property type="entry name" value="Putative Exostosin-2"/>
    <property type="match status" value="1"/>
</dbReference>